<dbReference type="InterPro" id="IPR045601">
    <property type="entry name" value="DUF6455"/>
</dbReference>
<organism evidence="2 3">
    <name type="scientific">Limimonas halophila</name>
    <dbReference type="NCBI Taxonomy" id="1082479"/>
    <lineage>
        <taxon>Bacteria</taxon>
        <taxon>Pseudomonadati</taxon>
        <taxon>Pseudomonadota</taxon>
        <taxon>Alphaproteobacteria</taxon>
        <taxon>Rhodospirillales</taxon>
        <taxon>Rhodovibrionaceae</taxon>
        <taxon>Limimonas</taxon>
    </lineage>
</organism>
<reference evidence="2 3" key="1">
    <citation type="submission" date="2016-10" db="EMBL/GenBank/DDBJ databases">
        <authorList>
            <person name="de Groot N.N."/>
        </authorList>
    </citation>
    <scope>NUCLEOTIDE SEQUENCE [LARGE SCALE GENOMIC DNA]</scope>
    <source>
        <strain evidence="2 3">DSM 25584</strain>
    </source>
</reference>
<accession>A0A1G7U9L5</accession>
<dbReference type="EMBL" id="FNCE01000013">
    <property type="protein sequence ID" value="SDG43971.1"/>
    <property type="molecule type" value="Genomic_DNA"/>
</dbReference>
<dbReference type="RefSeq" id="WP_143006283.1">
    <property type="nucleotide sequence ID" value="NZ_FNCE01000013.1"/>
</dbReference>
<keyword evidence="3" id="KW-1185">Reference proteome</keyword>
<dbReference type="Pfam" id="PF20056">
    <property type="entry name" value="DUF6455"/>
    <property type="match status" value="1"/>
</dbReference>
<proteinExistence type="predicted"/>
<dbReference type="Proteomes" id="UP000199415">
    <property type="component" value="Unassembled WGS sequence"/>
</dbReference>
<gene>
    <name evidence="2" type="ORF">SAMN05216241_1132</name>
</gene>
<evidence type="ECO:0000313" key="2">
    <source>
        <dbReference type="EMBL" id="SDG43971.1"/>
    </source>
</evidence>
<evidence type="ECO:0000313" key="3">
    <source>
        <dbReference type="Proteomes" id="UP000199415"/>
    </source>
</evidence>
<dbReference type="OrthoDB" id="7307423at2"/>
<evidence type="ECO:0000259" key="1">
    <source>
        <dbReference type="Pfam" id="PF20056"/>
    </source>
</evidence>
<dbReference type="AlphaFoldDB" id="A0A1G7U9L5"/>
<name>A0A1G7U9L5_9PROT</name>
<sequence>MAALSPDWITRGASRLRGMVRDTVLDAPLGRTPDRTIDAALVVRGITRAELFTPGTAVARHRERLARMVAEHGLSPAEVVATHWDHLKEADQVCAVCANKARCAAWLDGKGGDDSPRKFCPNALVLERIKGRLSGW</sequence>
<feature type="domain" description="DUF6455" evidence="1">
    <location>
        <begin position="58"/>
        <end position="130"/>
    </location>
</feature>
<protein>
    <recommendedName>
        <fullName evidence="1">DUF6455 domain-containing protein</fullName>
    </recommendedName>
</protein>